<dbReference type="CDD" id="cd00085">
    <property type="entry name" value="HNHc"/>
    <property type="match status" value="1"/>
</dbReference>
<keyword evidence="2" id="KW-0695">RNA-directed DNA polymerase</keyword>
<dbReference type="InterPro" id="IPR003615">
    <property type="entry name" value="HNH_nuc"/>
</dbReference>
<keyword evidence="3" id="KW-1185">Reference proteome</keyword>
<dbReference type="PANTHER" id="PTHR34047">
    <property type="entry name" value="NUCLEAR INTRON MATURASE 1, MITOCHONDRIAL-RELATED"/>
    <property type="match status" value="1"/>
</dbReference>
<dbReference type="GO" id="GO:0004519">
    <property type="term" value="F:endonuclease activity"/>
    <property type="evidence" value="ECO:0007669"/>
    <property type="project" value="InterPro"/>
</dbReference>
<organism evidence="2 3">
    <name type="scientific">Plectonema cf. radiosum LEGE 06105</name>
    <dbReference type="NCBI Taxonomy" id="945769"/>
    <lineage>
        <taxon>Bacteria</taxon>
        <taxon>Bacillati</taxon>
        <taxon>Cyanobacteriota</taxon>
        <taxon>Cyanophyceae</taxon>
        <taxon>Oscillatoriophycideae</taxon>
        <taxon>Oscillatoriales</taxon>
        <taxon>Microcoleaceae</taxon>
        <taxon>Plectonema</taxon>
    </lineage>
</organism>
<keyword evidence="2" id="KW-0808">Transferase</keyword>
<dbReference type="GO" id="GO:0003676">
    <property type="term" value="F:nucleic acid binding"/>
    <property type="evidence" value="ECO:0007669"/>
    <property type="project" value="InterPro"/>
</dbReference>
<accession>A0A8J7FEF2</accession>
<feature type="domain" description="Reverse transcriptase" evidence="1">
    <location>
        <begin position="11"/>
        <end position="263"/>
    </location>
</feature>
<dbReference type="InterPro" id="IPR030931">
    <property type="entry name" value="Group_II_RT_mat"/>
</dbReference>
<dbReference type="Pfam" id="PF08388">
    <property type="entry name" value="GIIM"/>
    <property type="match status" value="1"/>
</dbReference>
<name>A0A8J7FEF2_9CYAN</name>
<gene>
    <name evidence="2" type="primary">ltrA</name>
    <name evidence="2" type="ORF">IQ247_31920</name>
</gene>
<keyword evidence="2" id="KW-0548">Nucleotidyltransferase</keyword>
<dbReference type="GO" id="GO:0003964">
    <property type="term" value="F:RNA-directed DNA polymerase activity"/>
    <property type="evidence" value="ECO:0007669"/>
    <property type="project" value="UniProtKB-KW"/>
</dbReference>
<dbReference type="EMBL" id="JADEWL010000303">
    <property type="protein sequence ID" value="MBE9217204.1"/>
    <property type="molecule type" value="Genomic_DNA"/>
</dbReference>
<dbReference type="AlphaFoldDB" id="A0A8J7FEF2"/>
<evidence type="ECO:0000313" key="3">
    <source>
        <dbReference type="Proteomes" id="UP000620559"/>
    </source>
</evidence>
<dbReference type="GO" id="GO:0008270">
    <property type="term" value="F:zinc ion binding"/>
    <property type="evidence" value="ECO:0007669"/>
    <property type="project" value="InterPro"/>
</dbReference>
<comment type="caution">
    <text evidence="2">The sequence shown here is derived from an EMBL/GenBank/DDBJ whole genome shotgun (WGS) entry which is preliminary data.</text>
</comment>
<dbReference type="Pfam" id="PF01844">
    <property type="entry name" value="HNH"/>
    <property type="match status" value="1"/>
</dbReference>
<dbReference type="Proteomes" id="UP000620559">
    <property type="component" value="Unassembled WGS sequence"/>
</dbReference>
<reference evidence="2" key="1">
    <citation type="submission" date="2020-10" db="EMBL/GenBank/DDBJ databases">
        <authorList>
            <person name="Castelo-Branco R."/>
            <person name="Eusebio N."/>
            <person name="Adriana R."/>
            <person name="Vieira A."/>
            <person name="Brugerolle De Fraissinette N."/>
            <person name="Rezende De Castro R."/>
            <person name="Schneider M.P."/>
            <person name="Vasconcelos V."/>
            <person name="Leao P.N."/>
        </authorList>
    </citation>
    <scope>NUCLEOTIDE SEQUENCE</scope>
    <source>
        <strain evidence="2">LEGE 06105</strain>
    </source>
</reference>
<evidence type="ECO:0000313" key="2">
    <source>
        <dbReference type="EMBL" id="MBE9217204.1"/>
    </source>
</evidence>
<evidence type="ECO:0000259" key="1">
    <source>
        <dbReference type="PROSITE" id="PS50878"/>
    </source>
</evidence>
<dbReference type="InterPro" id="IPR002711">
    <property type="entry name" value="HNH"/>
</dbReference>
<dbReference type="SUPFAM" id="SSF56672">
    <property type="entry name" value="DNA/RNA polymerases"/>
    <property type="match status" value="1"/>
</dbReference>
<dbReference type="InterPro" id="IPR043502">
    <property type="entry name" value="DNA/RNA_pol_sf"/>
</dbReference>
<dbReference type="InterPro" id="IPR013597">
    <property type="entry name" value="Mat_intron_G2"/>
</dbReference>
<dbReference type="PROSITE" id="PS50878">
    <property type="entry name" value="RT_POL"/>
    <property type="match status" value="1"/>
</dbReference>
<dbReference type="InterPro" id="IPR051083">
    <property type="entry name" value="GrpII_Intron_Splice-Mob/Def"/>
</dbReference>
<dbReference type="Pfam" id="PF00078">
    <property type="entry name" value="RVT_1"/>
    <property type="match status" value="1"/>
</dbReference>
<dbReference type="NCBIfam" id="TIGR04416">
    <property type="entry name" value="group_II_RT_mat"/>
    <property type="match status" value="1"/>
</dbReference>
<proteinExistence type="predicted"/>
<protein>
    <submittedName>
        <fullName evidence="2">Group II intron reverse transcriptase/maturase</fullName>
        <ecNumber evidence="2">2.7.7.49</ecNumber>
    </submittedName>
</protein>
<dbReference type="InterPro" id="IPR000477">
    <property type="entry name" value="RT_dom"/>
</dbReference>
<sequence length="497" mass="57853">MKSLKPAQRLKLVQELVVSDKASPTRRVWIPKPGKDEKRPLGIPTIKDRAIQTLAKMTMEPQWEAKFESNSYGFRPGRSCHDAREAIFNSIRHKSKFVLDADLNKCFDFIDHQKLLQKLETFPSMRRQIKAWLKSGVMDGLEFNPTERGTPQGNAISPLLANIALHGLEEELKKAAEKFNIKNKNGTQVAKRDKRNALSIIRYADDFVILHENLEVLKTIKTMAQKWLRNMGLELNTKKTRIVHTLKTIGCYQPGFDFLGFNIRQFKVGKYTSGKNSKGKLLGFKTIITPSKYCQENHRKELRIAIKKSKGLKQSDLIAKLNPIIRGWTNYFSTEVSKKVFDEMAHFTFWRLMFWARRRHRNKGRKWSKTKYFHEIDGRSWVFAVKNGEEYYRLINHADTKIVRHVKVKDNGSPYNGDLKYWGTRMGKNPLLPKKVAKLLFEQKGICKHCGLYFREEDVMEVDHIIPRSKGGRNTYENLQLLHVHCHDEKTRIDDAL</sequence>
<dbReference type="CDD" id="cd01651">
    <property type="entry name" value="RT_G2_intron"/>
    <property type="match status" value="1"/>
</dbReference>
<dbReference type="PANTHER" id="PTHR34047:SF10">
    <property type="entry name" value="GROUP II INTRON-ASSOCIATED OPEN READING FRAME"/>
    <property type="match status" value="1"/>
</dbReference>
<dbReference type="Gene3D" id="1.10.30.50">
    <property type="match status" value="1"/>
</dbReference>
<dbReference type="SMART" id="SM00507">
    <property type="entry name" value="HNHc"/>
    <property type="match status" value="1"/>
</dbReference>
<dbReference type="EC" id="2.7.7.49" evidence="2"/>